<protein>
    <submittedName>
        <fullName evidence="1">Uncharacterized protein</fullName>
    </submittedName>
</protein>
<proteinExistence type="predicted"/>
<keyword evidence="2" id="KW-1185">Reference proteome</keyword>
<comment type="caution">
    <text evidence="1">The sequence shown here is derived from an EMBL/GenBank/DDBJ whole genome shotgun (WGS) entry which is preliminary data.</text>
</comment>
<name>A0AAD7SXD0_9TELE</name>
<accession>A0AAD7SXD0</accession>
<evidence type="ECO:0000313" key="1">
    <source>
        <dbReference type="EMBL" id="KAJ8409882.1"/>
    </source>
</evidence>
<sequence length="81" mass="9811">MSYHAFLNSEDKGRYEDIVNGILQKRGVQEASRIQIKELGNRSENFTNERKMRKVRIGQKMHREVITFFLIFRSRRTYFQL</sequence>
<reference evidence="1" key="1">
    <citation type="journal article" date="2023" name="Science">
        <title>Genome structures resolve the early diversification of teleost fishes.</title>
        <authorList>
            <person name="Parey E."/>
            <person name="Louis A."/>
            <person name="Montfort J."/>
            <person name="Bouchez O."/>
            <person name="Roques C."/>
            <person name="Iampietro C."/>
            <person name="Lluch J."/>
            <person name="Castinel A."/>
            <person name="Donnadieu C."/>
            <person name="Desvignes T."/>
            <person name="Floi Bucao C."/>
            <person name="Jouanno E."/>
            <person name="Wen M."/>
            <person name="Mejri S."/>
            <person name="Dirks R."/>
            <person name="Jansen H."/>
            <person name="Henkel C."/>
            <person name="Chen W.J."/>
            <person name="Zahm M."/>
            <person name="Cabau C."/>
            <person name="Klopp C."/>
            <person name="Thompson A.W."/>
            <person name="Robinson-Rechavi M."/>
            <person name="Braasch I."/>
            <person name="Lecointre G."/>
            <person name="Bobe J."/>
            <person name="Postlethwait J.H."/>
            <person name="Berthelot C."/>
            <person name="Roest Crollius H."/>
            <person name="Guiguen Y."/>
        </authorList>
    </citation>
    <scope>NUCLEOTIDE SEQUENCE</scope>
    <source>
        <strain evidence="1">NC1722</strain>
    </source>
</reference>
<dbReference type="EMBL" id="JAINUG010000028">
    <property type="protein sequence ID" value="KAJ8409882.1"/>
    <property type="molecule type" value="Genomic_DNA"/>
</dbReference>
<dbReference type="AlphaFoldDB" id="A0AAD7SXD0"/>
<dbReference type="Proteomes" id="UP001221898">
    <property type="component" value="Unassembled WGS sequence"/>
</dbReference>
<evidence type="ECO:0000313" key="2">
    <source>
        <dbReference type="Proteomes" id="UP001221898"/>
    </source>
</evidence>
<gene>
    <name evidence="1" type="ORF">AAFF_G00209230</name>
</gene>
<organism evidence="1 2">
    <name type="scientific">Aldrovandia affinis</name>
    <dbReference type="NCBI Taxonomy" id="143900"/>
    <lineage>
        <taxon>Eukaryota</taxon>
        <taxon>Metazoa</taxon>
        <taxon>Chordata</taxon>
        <taxon>Craniata</taxon>
        <taxon>Vertebrata</taxon>
        <taxon>Euteleostomi</taxon>
        <taxon>Actinopterygii</taxon>
        <taxon>Neopterygii</taxon>
        <taxon>Teleostei</taxon>
        <taxon>Notacanthiformes</taxon>
        <taxon>Halosauridae</taxon>
        <taxon>Aldrovandia</taxon>
    </lineage>
</organism>